<evidence type="ECO:0000313" key="3">
    <source>
        <dbReference type="Proteomes" id="UP001320702"/>
    </source>
</evidence>
<keyword evidence="1" id="KW-0812">Transmembrane</keyword>
<comment type="caution">
    <text evidence="2">The sequence shown here is derived from an EMBL/GenBank/DDBJ whole genome shotgun (WGS) entry which is preliminary data.</text>
</comment>
<protein>
    <submittedName>
        <fullName evidence="2">Uncharacterized protein</fullName>
    </submittedName>
</protein>
<accession>A0ABT2KD34</accession>
<feature type="transmembrane region" description="Helical" evidence="1">
    <location>
        <begin position="291"/>
        <end position="309"/>
    </location>
</feature>
<sequence>MPGNKQKRSGATWHGKAIALAAIVLAAILSDLLYDRLGQRSAVVEASAGSLRLDLTRELNGKFFENAIVCRRQEDDAPIQHDALYGCSGRTHMLTPPRNTDEQVGRENVNLTLPAGTSILLSARPGLVRLSVISVPDAYADSDAARLVGGAIILDESAIPAFGTLTMTGRAVIGAGQSQTDLLAVTQGGYQFSGWTPTALLDGQWRMLRNGALLSGSTVYFPGRDSDAEGPFGQPVAQTRLTVSVPDPATSLLQVTAISAEGPMALKIFYFSTEPLTVRPSITDVLLADPILTFLATLILGLIAIYEFLRSRD</sequence>
<reference evidence="2 3" key="1">
    <citation type="submission" date="2022-04" db="EMBL/GenBank/DDBJ databases">
        <title>Paracoccus sp. YLB-12 draft genome sequence.</title>
        <authorList>
            <person name="Yu L."/>
        </authorList>
    </citation>
    <scope>NUCLEOTIDE SEQUENCE [LARGE SCALE GENOMIC DNA]</scope>
    <source>
        <strain evidence="2 3">YLB-12</strain>
    </source>
</reference>
<dbReference type="Proteomes" id="UP001320702">
    <property type="component" value="Unassembled WGS sequence"/>
</dbReference>
<proteinExistence type="predicted"/>
<organism evidence="2 3">
    <name type="scientific">Paracoccus maritimus</name>
    <dbReference type="NCBI Taxonomy" id="2933292"/>
    <lineage>
        <taxon>Bacteria</taxon>
        <taxon>Pseudomonadati</taxon>
        <taxon>Pseudomonadota</taxon>
        <taxon>Alphaproteobacteria</taxon>
        <taxon>Rhodobacterales</taxon>
        <taxon>Paracoccaceae</taxon>
        <taxon>Paracoccus</taxon>
    </lineage>
</organism>
<name>A0ABT2KD34_9RHOB</name>
<dbReference type="EMBL" id="JANAVZ010000007">
    <property type="protein sequence ID" value="MCT4333725.1"/>
    <property type="molecule type" value="Genomic_DNA"/>
</dbReference>
<evidence type="ECO:0000313" key="2">
    <source>
        <dbReference type="EMBL" id="MCT4333725.1"/>
    </source>
</evidence>
<keyword evidence="3" id="KW-1185">Reference proteome</keyword>
<evidence type="ECO:0000256" key="1">
    <source>
        <dbReference type="SAM" id="Phobius"/>
    </source>
</evidence>
<keyword evidence="1" id="KW-1133">Transmembrane helix</keyword>
<dbReference type="RefSeq" id="WP_260277597.1">
    <property type="nucleotide sequence ID" value="NZ_JANAVZ010000007.1"/>
</dbReference>
<gene>
    <name evidence="2" type="ORF">MU516_12700</name>
</gene>
<keyword evidence="1" id="KW-0472">Membrane</keyword>